<dbReference type="SFLD" id="SFLDG01140">
    <property type="entry name" value="C2.B:_Phosphomannomutase_and_P"/>
    <property type="match status" value="1"/>
</dbReference>
<dbReference type="SUPFAM" id="SSF56784">
    <property type="entry name" value="HAD-like"/>
    <property type="match status" value="1"/>
</dbReference>
<comment type="caution">
    <text evidence="1">The sequence shown here is derived from an EMBL/GenBank/DDBJ whole genome shotgun (WGS) entry which is preliminary data.</text>
</comment>
<evidence type="ECO:0000313" key="1">
    <source>
        <dbReference type="EMBL" id="MBM5571596.1"/>
    </source>
</evidence>
<accession>A0ABS2CDX9</accession>
<dbReference type="InterPro" id="IPR036412">
    <property type="entry name" value="HAD-like_sf"/>
</dbReference>
<keyword evidence="2" id="KW-1185">Reference proteome</keyword>
<dbReference type="CDD" id="cd07518">
    <property type="entry name" value="HAD_YbiV-Like"/>
    <property type="match status" value="1"/>
</dbReference>
<protein>
    <submittedName>
        <fullName evidence="1">Cof-type HAD-IIB family hydrolase</fullName>
    </submittedName>
</protein>
<dbReference type="Gene3D" id="3.40.50.1000">
    <property type="entry name" value="HAD superfamily/HAD-like"/>
    <property type="match status" value="1"/>
</dbReference>
<dbReference type="GO" id="GO:0016787">
    <property type="term" value="F:hydrolase activity"/>
    <property type="evidence" value="ECO:0007669"/>
    <property type="project" value="UniProtKB-KW"/>
</dbReference>
<dbReference type="PANTHER" id="PTHR10000:SF53">
    <property type="entry name" value="5-AMINO-6-(5-PHOSPHO-D-RIBITYLAMINO)URACIL PHOSPHATASE YBJI-RELATED"/>
    <property type="match status" value="1"/>
</dbReference>
<keyword evidence="1" id="KW-0378">Hydrolase</keyword>
<reference evidence="1 2" key="1">
    <citation type="submission" date="2019-11" db="EMBL/GenBank/DDBJ databases">
        <title>Novel Deefgea species.</title>
        <authorList>
            <person name="Han J.-H."/>
        </authorList>
    </citation>
    <scope>NUCLEOTIDE SEQUENCE [LARGE SCALE GENOMIC DNA]</scope>
    <source>
        <strain evidence="1 2">LMG 24817</strain>
    </source>
</reference>
<dbReference type="InterPro" id="IPR006379">
    <property type="entry name" value="HAD-SF_hydro_IIB"/>
</dbReference>
<dbReference type="InterPro" id="IPR000150">
    <property type="entry name" value="Cof"/>
</dbReference>
<evidence type="ECO:0000313" key="2">
    <source>
        <dbReference type="Proteomes" id="UP001195660"/>
    </source>
</evidence>
<dbReference type="SFLD" id="SFLDS00003">
    <property type="entry name" value="Haloacid_Dehalogenase"/>
    <property type="match status" value="1"/>
</dbReference>
<sequence>MMQGVRLIACDLDGTLLDEAKRLPADFPELVKRLQALGVVFCPASGRQYHTIREQFAGISNGIPVIAENGSYVVLDGKELYSVCLDAESVRSILAATGALQRQKADFGVVLCGKRAAYIVRHDEAFVEQVTPYYLSLELVESFDAIDDEILKVAIYDFESSEHNVYPHMRQFADSLQVVVSGSNWLDIMAAGVNKGKGLLALQNALAVSRSETAAFGDYLNDLEMLDGAEHSFAMANAHPQLLARAKYIADANTENGVVRAIEEMLASF</sequence>
<gene>
    <name evidence="1" type="ORF">GM173_08375</name>
</gene>
<name>A0ABS2CDX9_9NEIS</name>
<proteinExistence type="predicted"/>
<dbReference type="PANTHER" id="PTHR10000">
    <property type="entry name" value="PHOSPHOSERINE PHOSPHATASE"/>
    <property type="match status" value="1"/>
</dbReference>
<dbReference type="EMBL" id="WOFE01000003">
    <property type="protein sequence ID" value="MBM5571596.1"/>
    <property type="molecule type" value="Genomic_DNA"/>
</dbReference>
<dbReference type="NCBIfam" id="TIGR01484">
    <property type="entry name" value="HAD-SF-IIB"/>
    <property type="match status" value="1"/>
</dbReference>
<dbReference type="RefSeq" id="WP_203570932.1">
    <property type="nucleotide sequence ID" value="NZ_WOFE01000003.1"/>
</dbReference>
<dbReference type="Gene3D" id="3.30.1240.10">
    <property type="match status" value="1"/>
</dbReference>
<dbReference type="Proteomes" id="UP001195660">
    <property type="component" value="Unassembled WGS sequence"/>
</dbReference>
<dbReference type="Pfam" id="PF08282">
    <property type="entry name" value="Hydrolase_3"/>
    <property type="match status" value="1"/>
</dbReference>
<dbReference type="NCBIfam" id="TIGR00099">
    <property type="entry name" value="Cof-subfamily"/>
    <property type="match status" value="1"/>
</dbReference>
<organism evidence="1 2">
    <name type="scientific">Deefgea chitinilytica</name>
    <dbReference type="NCBI Taxonomy" id="570276"/>
    <lineage>
        <taxon>Bacteria</taxon>
        <taxon>Pseudomonadati</taxon>
        <taxon>Pseudomonadota</taxon>
        <taxon>Betaproteobacteria</taxon>
        <taxon>Neisseriales</taxon>
        <taxon>Chitinibacteraceae</taxon>
        <taxon>Deefgea</taxon>
    </lineage>
</organism>
<dbReference type="InterPro" id="IPR023214">
    <property type="entry name" value="HAD_sf"/>
</dbReference>